<proteinExistence type="predicted"/>
<evidence type="ECO:0000313" key="1">
    <source>
        <dbReference type="EMBL" id="MBA4620741.1"/>
    </source>
</evidence>
<organism evidence="1">
    <name type="scientific">Opuntia streptacantha</name>
    <name type="common">Prickly pear cactus</name>
    <name type="synonym">Opuntia cardona</name>
    <dbReference type="NCBI Taxonomy" id="393608"/>
    <lineage>
        <taxon>Eukaryota</taxon>
        <taxon>Viridiplantae</taxon>
        <taxon>Streptophyta</taxon>
        <taxon>Embryophyta</taxon>
        <taxon>Tracheophyta</taxon>
        <taxon>Spermatophyta</taxon>
        <taxon>Magnoliopsida</taxon>
        <taxon>eudicotyledons</taxon>
        <taxon>Gunneridae</taxon>
        <taxon>Pentapetalae</taxon>
        <taxon>Caryophyllales</taxon>
        <taxon>Cactineae</taxon>
        <taxon>Cactaceae</taxon>
        <taxon>Opuntioideae</taxon>
        <taxon>Opuntia</taxon>
    </lineage>
</organism>
<sequence length="120" mass="12990">MSISGCLCNSLSMYTYPTTKQDGLQLTYLYNLSKYFPMLMLGALTPWNTFKFVPSSCACPVVLTPTKPELGLNPPLSRSLSFLAMSPSNIEPKIIKTLGVLGSTSIASGCTPTIMYVIIP</sequence>
<dbReference type="EMBL" id="GISG01031585">
    <property type="protein sequence ID" value="MBA4620741.1"/>
    <property type="molecule type" value="Transcribed_RNA"/>
</dbReference>
<accession>A0A7C9CKV9</accession>
<protein>
    <submittedName>
        <fullName evidence="1">Uncharacterized protein</fullName>
    </submittedName>
</protein>
<reference evidence="1" key="2">
    <citation type="submission" date="2020-07" db="EMBL/GenBank/DDBJ databases">
        <authorList>
            <person name="Vera ALvarez R."/>
            <person name="Arias-Moreno D.M."/>
            <person name="Jimenez-Jacinto V."/>
            <person name="Jimenez-Bremont J.F."/>
            <person name="Swaminathan K."/>
            <person name="Moose S.P."/>
            <person name="Guerrero-Gonzalez M.L."/>
            <person name="Marino-Ramirez L."/>
            <person name="Landsman D."/>
            <person name="Rodriguez-Kessler M."/>
            <person name="Delgado-Sanchez P."/>
        </authorList>
    </citation>
    <scope>NUCLEOTIDE SEQUENCE</scope>
    <source>
        <tissue evidence="1">Cladode</tissue>
    </source>
</reference>
<name>A0A7C9CKV9_OPUST</name>
<reference evidence="1" key="1">
    <citation type="journal article" date="2013" name="J. Plant Res.">
        <title>Effect of fungi and light on seed germination of three Opuntia species from semiarid lands of central Mexico.</title>
        <authorList>
            <person name="Delgado-Sanchez P."/>
            <person name="Jimenez-Bremont J.F."/>
            <person name="Guerrero-Gonzalez Mde L."/>
            <person name="Flores J."/>
        </authorList>
    </citation>
    <scope>NUCLEOTIDE SEQUENCE</scope>
    <source>
        <tissue evidence="1">Cladode</tissue>
    </source>
</reference>
<dbReference type="AlphaFoldDB" id="A0A7C9CKV9"/>